<dbReference type="EMBL" id="AP025028">
    <property type="protein sequence ID" value="BDA78390.1"/>
    <property type="molecule type" value="Genomic_DNA"/>
</dbReference>
<dbReference type="Proteomes" id="UP000245263">
    <property type="component" value="Chromosome 1"/>
</dbReference>
<dbReference type="NCBIfam" id="NF047704">
    <property type="entry name" value="Lsa16_fam_lipo"/>
    <property type="match status" value="1"/>
</dbReference>
<accession>A0ABM7UI96</accession>
<keyword evidence="1" id="KW-0732">Signal</keyword>
<feature type="chain" id="PRO_5045201391" description="Lipoprotein" evidence="1">
    <location>
        <begin position="25"/>
        <end position="173"/>
    </location>
</feature>
<proteinExistence type="predicted"/>
<protein>
    <recommendedName>
        <fullName evidence="4">Lipoprotein</fullName>
    </recommendedName>
</protein>
<evidence type="ECO:0000256" key="1">
    <source>
        <dbReference type="SAM" id="SignalP"/>
    </source>
</evidence>
<reference evidence="2 3" key="1">
    <citation type="submission" date="2021-08" db="EMBL/GenBank/DDBJ databases">
        <title>Complete genome sequence of Leptospira kobayashii strain E30.</title>
        <authorList>
            <person name="Nakao R."/>
            <person name="Nakamura S."/>
            <person name="Masuzawa T."/>
            <person name="Koizumi N."/>
        </authorList>
    </citation>
    <scope>NUCLEOTIDE SEQUENCE [LARGE SCALE GENOMIC DNA]</scope>
    <source>
        <strain evidence="2 3">E30</strain>
    </source>
</reference>
<organism evidence="2 3">
    <name type="scientific">Leptospira kobayashii</name>
    <dbReference type="NCBI Taxonomy" id="1917830"/>
    <lineage>
        <taxon>Bacteria</taxon>
        <taxon>Pseudomonadati</taxon>
        <taxon>Spirochaetota</taxon>
        <taxon>Spirochaetia</taxon>
        <taxon>Leptospirales</taxon>
        <taxon>Leptospiraceae</taxon>
        <taxon>Leptospira</taxon>
    </lineage>
</organism>
<feature type="signal peptide" evidence="1">
    <location>
        <begin position="1"/>
        <end position="24"/>
    </location>
</feature>
<evidence type="ECO:0008006" key="4">
    <source>
        <dbReference type="Google" id="ProtNLM"/>
    </source>
</evidence>
<name>A0ABM7UI96_9LEPT</name>
<gene>
    <name evidence="2" type="ORF">LPTSP3_g13200</name>
</gene>
<sequence length="173" mass="20029">MNMKKTILISTLALAGFVNCSHNAQVAWHKLCDAKTNKATLDFTVPLYAEADNKSNVVEFVPVGTVVKVFENRNHNVWAPRYFIRVQTAKNEGYMNPKCFIVNQDPEQSVWRYSKNLVKDYKFFYDPNDKEHYPKGYEYGTLKDLPKDKIPLAELTKGLEDTEYVNKNILKQN</sequence>
<evidence type="ECO:0000313" key="2">
    <source>
        <dbReference type="EMBL" id="BDA78390.1"/>
    </source>
</evidence>
<evidence type="ECO:0000313" key="3">
    <source>
        <dbReference type="Proteomes" id="UP000245263"/>
    </source>
</evidence>
<keyword evidence="3" id="KW-1185">Reference proteome</keyword>